<keyword evidence="7" id="KW-0297">G-protein coupled receptor</keyword>
<sequence>MERQLPPRENWTLVTEFVLVSFTGIQEAWLPLFAFFLIMYLLTLMENGILVLVVATEKRLHTPMYFFLIHLSFLDIWYTSLTVPKMLAGFGYPAGQKISYSACLTQLYLFTFLGSTQCFLLAAMAYDRYVAICIPLRYHEIVDRNTCLVLAIGSWLTGFLTPVLPVFFMSQLAFCGPNVIDHFFCDASPLLVLSCTDISLKESIDFLVSLLVLLISSLVILISYVHIIITVLRINSLIGRQRAFSTCTAHLMVVAVFYGTLFFMYVRIKVTSSINLNKVVSVFYAIVTPVLNPLIYSLRNTEVKTALCRIISKKKPLVM</sequence>
<reference evidence="15" key="1">
    <citation type="submission" date="2025-08" db="UniProtKB">
        <authorList>
            <consortium name="Ensembl"/>
        </authorList>
    </citation>
    <scope>IDENTIFICATION</scope>
</reference>
<feature type="transmembrane region" description="Helical" evidence="13">
    <location>
        <begin position="28"/>
        <end position="53"/>
    </location>
</feature>
<dbReference type="GO" id="GO:0004984">
    <property type="term" value="F:olfactory receptor activity"/>
    <property type="evidence" value="ECO:0007669"/>
    <property type="project" value="InterPro"/>
</dbReference>
<dbReference type="Gene3D" id="1.20.1070.10">
    <property type="entry name" value="Rhodopsin 7-helix transmembrane proteins"/>
    <property type="match status" value="1"/>
</dbReference>
<keyword evidence="5" id="KW-0552">Olfaction</keyword>
<proteinExistence type="predicted"/>
<keyword evidence="3" id="KW-0716">Sensory transduction</keyword>
<organism evidence="15 16">
    <name type="scientific">Laticauda laticaudata</name>
    <name type="common">Blue-ringed sea krait</name>
    <name type="synonym">Blue-lipped sea krait</name>
    <dbReference type="NCBI Taxonomy" id="8630"/>
    <lineage>
        <taxon>Eukaryota</taxon>
        <taxon>Metazoa</taxon>
        <taxon>Chordata</taxon>
        <taxon>Craniata</taxon>
        <taxon>Vertebrata</taxon>
        <taxon>Euteleostomi</taxon>
        <taxon>Lepidosauria</taxon>
        <taxon>Squamata</taxon>
        <taxon>Bifurcata</taxon>
        <taxon>Unidentata</taxon>
        <taxon>Episquamata</taxon>
        <taxon>Toxicofera</taxon>
        <taxon>Serpentes</taxon>
        <taxon>Colubroidea</taxon>
        <taxon>Elapidae</taxon>
        <taxon>Laticaudinae</taxon>
        <taxon>Laticauda</taxon>
    </lineage>
</organism>
<keyword evidence="11" id="KW-0325">Glycoprotein</keyword>
<dbReference type="GO" id="GO:0005886">
    <property type="term" value="C:plasma membrane"/>
    <property type="evidence" value="ECO:0007669"/>
    <property type="project" value="UniProtKB-SubCell"/>
</dbReference>
<evidence type="ECO:0000256" key="1">
    <source>
        <dbReference type="ARBA" id="ARBA00004651"/>
    </source>
</evidence>
<dbReference type="PANTHER" id="PTHR24242:SF357">
    <property type="entry name" value="OLFACTORY RECEPTOR FAMILY 6 SUBFAMILY Q MEMBER 1 (GENE_PSEUDOGENE)"/>
    <property type="match status" value="1"/>
</dbReference>
<dbReference type="InterPro" id="IPR050939">
    <property type="entry name" value="Olfactory_GPCR1"/>
</dbReference>
<feature type="transmembrane region" description="Helical" evidence="13">
    <location>
        <begin position="107"/>
        <end position="126"/>
    </location>
</feature>
<evidence type="ECO:0000256" key="6">
    <source>
        <dbReference type="ARBA" id="ARBA00022989"/>
    </source>
</evidence>
<keyword evidence="9" id="KW-1015">Disulfide bond</keyword>
<name>A0A8C5RXF8_LATLA</name>
<protein>
    <recommendedName>
        <fullName evidence="14">G-protein coupled receptors family 1 profile domain-containing protein</fullName>
    </recommendedName>
</protein>
<feature type="transmembrane region" description="Helical" evidence="13">
    <location>
        <begin position="244"/>
        <end position="266"/>
    </location>
</feature>
<dbReference type="Proteomes" id="UP000694406">
    <property type="component" value="Unplaced"/>
</dbReference>
<dbReference type="GeneTree" id="ENSGT01150000286948"/>
<evidence type="ECO:0000313" key="15">
    <source>
        <dbReference type="Ensembl" id="ENSLLTP00000008979.1"/>
    </source>
</evidence>
<keyword evidence="12" id="KW-0807">Transducer</keyword>
<dbReference type="InterPro" id="IPR000725">
    <property type="entry name" value="Olfact_rcpt"/>
</dbReference>
<keyword evidence="4 13" id="KW-0812">Transmembrane</keyword>
<dbReference type="PROSITE" id="PS50262">
    <property type="entry name" value="G_PROTEIN_RECEP_F1_2"/>
    <property type="match status" value="1"/>
</dbReference>
<keyword evidence="8 13" id="KW-0472">Membrane</keyword>
<comment type="subcellular location">
    <subcellularLocation>
        <location evidence="1">Cell membrane</location>
        <topology evidence="1">Multi-pass membrane protein</topology>
    </subcellularLocation>
</comment>
<dbReference type="Pfam" id="PF13853">
    <property type="entry name" value="7tm_4"/>
    <property type="match status" value="1"/>
</dbReference>
<keyword evidence="6 13" id="KW-1133">Transmembrane helix</keyword>
<dbReference type="FunFam" id="1.20.1070.10:FF:000001">
    <property type="entry name" value="Olfactory receptor"/>
    <property type="match status" value="1"/>
</dbReference>
<evidence type="ECO:0000313" key="16">
    <source>
        <dbReference type="Proteomes" id="UP000694406"/>
    </source>
</evidence>
<evidence type="ECO:0000256" key="10">
    <source>
        <dbReference type="ARBA" id="ARBA00023170"/>
    </source>
</evidence>
<dbReference type="Ensembl" id="ENSLLTT00000009317.1">
    <property type="protein sequence ID" value="ENSLLTP00000008979.1"/>
    <property type="gene ID" value="ENSLLTG00000006873.1"/>
</dbReference>
<evidence type="ECO:0000256" key="3">
    <source>
        <dbReference type="ARBA" id="ARBA00022606"/>
    </source>
</evidence>
<feature type="transmembrane region" description="Helical" evidence="13">
    <location>
        <begin position="65"/>
        <end position="87"/>
    </location>
</feature>
<keyword evidence="2" id="KW-1003">Cell membrane</keyword>
<dbReference type="SUPFAM" id="SSF81321">
    <property type="entry name" value="Family A G protein-coupled receptor-like"/>
    <property type="match status" value="1"/>
</dbReference>
<dbReference type="PRINTS" id="PR00245">
    <property type="entry name" value="OLFACTORYR"/>
</dbReference>
<evidence type="ECO:0000259" key="14">
    <source>
        <dbReference type="PROSITE" id="PS50262"/>
    </source>
</evidence>
<evidence type="ECO:0000256" key="4">
    <source>
        <dbReference type="ARBA" id="ARBA00022692"/>
    </source>
</evidence>
<keyword evidence="16" id="KW-1185">Reference proteome</keyword>
<feature type="transmembrane region" description="Helical" evidence="13">
    <location>
        <begin position="147"/>
        <end position="168"/>
    </location>
</feature>
<keyword evidence="10" id="KW-0675">Receptor</keyword>
<evidence type="ECO:0000256" key="2">
    <source>
        <dbReference type="ARBA" id="ARBA00022475"/>
    </source>
</evidence>
<feature type="transmembrane region" description="Helical" evidence="13">
    <location>
        <begin position="206"/>
        <end position="232"/>
    </location>
</feature>
<dbReference type="InterPro" id="IPR017452">
    <property type="entry name" value="GPCR_Rhodpsn_7TM"/>
</dbReference>
<evidence type="ECO:0000256" key="5">
    <source>
        <dbReference type="ARBA" id="ARBA00022725"/>
    </source>
</evidence>
<feature type="transmembrane region" description="Helical" evidence="13">
    <location>
        <begin position="278"/>
        <end position="296"/>
    </location>
</feature>
<evidence type="ECO:0000256" key="11">
    <source>
        <dbReference type="ARBA" id="ARBA00023180"/>
    </source>
</evidence>
<accession>A0A8C5RXF8</accession>
<reference evidence="15" key="2">
    <citation type="submission" date="2025-09" db="UniProtKB">
        <authorList>
            <consortium name="Ensembl"/>
        </authorList>
    </citation>
    <scope>IDENTIFICATION</scope>
</reference>
<evidence type="ECO:0000256" key="8">
    <source>
        <dbReference type="ARBA" id="ARBA00023136"/>
    </source>
</evidence>
<evidence type="ECO:0000256" key="9">
    <source>
        <dbReference type="ARBA" id="ARBA00023157"/>
    </source>
</evidence>
<dbReference type="CDD" id="cd13954">
    <property type="entry name" value="7tmA_OR"/>
    <property type="match status" value="1"/>
</dbReference>
<evidence type="ECO:0000256" key="12">
    <source>
        <dbReference type="ARBA" id="ARBA00023224"/>
    </source>
</evidence>
<dbReference type="PANTHER" id="PTHR24242">
    <property type="entry name" value="G-PROTEIN COUPLED RECEPTOR"/>
    <property type="match status" value="1"/>
</dbReference>
<dbReference type="InterPro" id="IPR000276">
    <property type="entry name" value="GPCR_Rhodpsn"/>
</dbReference>
<evidence type="ECO:0000256" key="7">
    <source>
        <dbReference type="ARBA" id="ARBA00023040"/>
    </source>
</evidence>
<feature type="domain" description="G-protein coupled receptors family 1 profile" evidence="14">
    <location>
        <begin position="46"/>
        <end position="296"/>
    </location>
</feature>
<evidence type="ECO:0000256" key="13">
    <source>
        <dbReference type="SAM" id="Phobius"/>
    </source>
</evidence>
<dbReference type="PRINTS" id="PR00237">
    <property type="entry name" value="GPCRRHODOPSN"/>
</dbReference>
<dbReference type="GO" id="GO:0004930">
    <property type="term" value="F:G protein-coupled receptor activity"/>
    <property type="evidence" value="ECO:0007669"/>
    <property type="project" value="UniProtKB-KW"/>
</dbReference>
<dbReference type="AlphaFoldDB" id="A0A8C5RXF8"/>